<keyword evidence="1" id="KW-0812">Transmembrane</keyword>
<keyword evidence="1" id="KW-1133">Transmembrane helix</keyword>
<organism evidence="2">
    <name type="scientific">marine sediment metagenome</name>
    <dbReference type="NCBI Taxonomy" id="412755"/>
    <lineage>
        <taxon>unclassified sequences</taxon>
        <taxon>metagenomes</taxon>
        <taxon>ecological metagenomes</taxon>
    </lineage>
</organism>
<gene>
    <name evidence="2" type="ORF">LCGC14_1791710</name>
</gene>
<evidence type="ECO:0000313" key="2">
    <source>
        <dbReference type="EMBL" id="KKM01711.1"/>
    </source>
</evidence>
<protein>
    <submittedName>
        <fullName evidence="2">Uncharacterized protein</fullName>
    </submittedName>
</protein>
<reference evidence="2" key="1">
    <citation type="journal article" date="2015" name="Nature">
        <title>Complex archaea that bridge the gap between prokaryotes and eukaryotes.</title>
        <authorList>
            <person name="Spang A."/>
            <person name="Saw J.H."/>
            <person name="Jorgensen S.L."/>
            <person name="Zaremba-Niedzwiedzka K."/>
            <person name="Martijn J."/>
            <person name="Lind A.E."/>
            <person name="van Eijk R."/>
            <person name="Schleper C."/>
            <person name="Guy L."/>
            <person name="Ettema T.J."/>
        </authorList>
    </citation>
    <scope>NUCLEOTIDE SEQUENCE</scope>
</reference>
<dbReference type="AlphaFoldDB" id="A0A0F9J755"/>
<accession>A0A0F9J755</accession>
<feature type="transmembrane region" description="Helical" evidence="1">
    <location>
        <begin position="44"/>
        <end position="62"/>
    </location>
</feature>
<sequence>MPLWALVTRVSSNLLIDGIIYDVIMMISFTVGLVILGASSGFTILQYVGLGLAICGLILMKVQF</sequence>
<feature type="transmembrane region" description="Helical" evidence="1">
    <location>
        <begin position="19"/>
        <end position="38"/>
    </location>
</feature>
<name>A0A0F9J755_9ZZZZ</name>
<dbReference type="EMBL" id="LAZR01017122">
    <property type="protein sequence ID" value="KKM01711.1"/>
    <property type="molecule type" value="Genomic_DNA"/>
</dbReference>
<comment type="caution">
    <text evidence="2">The sequence shown here is derived from an EMBL/GenBank/DDBJ whole genome shotgun (WGS) entry which is preliminary data.</text>
</comment>
<evidence type="ECO:0000256" key="1">
    <source>
        <dbReference type="SAM" id="Phobius"/>
    </source>
</evidence>
<keyword evidence="1" id="KW-0472">Membrane</keyword>
<proteinExistence type="predicted"/>